<evidence type="ECO:0000256" key="2">
    <source>
        <dbReference type="ARBA" id="ARBA00022729"/>
    </source>
</evidence>
<sequence>MKCKRRLVAVVATGVLTFPLAACGGSVLPSDDEPSRSAAGKAVRIGLLLPEREATRYDKFDRPIVEKRVKELTDGQGEVIYANAGADEARQRAQITSMISRKVDALILDAVDAKSVAGSVKKAKEAGIHVIAYDRLAEGPIDGYVTFDNEFVGELQGRELLKALDEGGSKKDKIVVINGAPTDPNAAVFKRGALSVLSSTVQVAKSYDTKGWSPALARDQMTEAIEALGTDEIAGVYSANDGMAGGAIAALKAAGLNELPPVTGQDAELPAVQRIVSGEQYMSVYKPYPKEAEAAAEMAVAIAQDRMIAFEAFAGETTDSESQDNIPTHLVQVRALTRESIKSSVVKDGIYRLKDICTAEYKADCEAIGLD</sequence>
<dbReference type="OrthoDB" id="9773673at2"/>
<protein>
    <submittedName>
        <fullName evidence="5">ABC transporter substrate-binding protein</fullName>
    </submittedName>
</protein>
<keyword evidence="2 3" id="KW-0732">Signal</keyword>
<dbReference type="Pfam" id="PF13407">
    <property type="entry name" value="Peripla_BP_4"/>
    <property type="match status" value="1"/>
</dbReference>
<reference evidence="5 6" key="1">
    <citation type="submission" date="2018-08" db="EMBL/GenBank/DDBJ databases">
        <title>Isolation, diversity and antifungal activity of Actinobacteria from wheat.</title>
        <authorList>
            <person name="Han C."/>
        </authorList>
    </citation>
    <scope>NUCLEOTIDE SEQUENCE [LARGE SCALE GENOMIC DNA]</scope>
    <source>
        <strain evidence="5 6">NEAU-YY421</strain>
    </source>
</reference>
<dbReference type="InterPro" id="IPR025997">
    <property type="entry name" value="SBP_2_dom"/>
</dbReference>
<name>A0A372LWT0_9ACTN</name>
<feature type="signal peptide" evidence="3">
    <location>
        <begin position="1"/>
        <end position="24"/>
    </location>
</feature>
<proteinExistence type="predicted"/>
<dbReference type="RefSeq" id="WP_128559194.1">
    <property type="nucleotide sequence ID" value="NZ_QUAK01000220.1"/>
</dbReference>
<evidence type="ECO:0000313" key="5">
    <source>
        <dbReference type="EMBL" id="RFU83124.1"/>
    </source>
</evidence>
<evidence type="ECO:0000256" key="1">
    <source>
        <dbReference type="ARBA" id="ARBA00004196"/>
    </source>
</evidence>
<dbReference type="GO" id="GO:0030288">
    <property type="term" value="C:outer membrane-bounded periplasmic space"/>
    <property type="evidence" value="ECO:0007669"/>
    <property type="project" value="TreeGrafter"/>
</dbReference>
<dbReference type="PANTHER" id="PTHR30036">
    <property type="entry name" value="D-XYLOSE-BINDING PERIPLASMIC PROTEIN"/>
    <property type="match status" value="1"/>
</dbReference>
<dbReference type="AlphaFoldDB" id="A0A372LWT0"/>
<feature type="domain" description="Periplasmic binding protein" evidence="4">
    <location>
        <begin position="57"/>
        <end position="304"/>
    </location>
</feature>
<evidence type="ECO:0000256" key="3">
    <source>
        <dbReference type="SAM" id="SignalP"/>
    </source>
</evidence>
<dbReference type="Gene3D" id="3.40.50.2300">
    <property type="match status" value="2"/>
</dbReference>
<dbReference type="SUPFAM" id="SSF53822">
    <property type="entry name" value="Periplasmic binding protein-like I"/>
    <property type="match status" value="1"/>
</dbReference>
<keyword evidence="6" id="KW-1185">Reference proteome</keyword>
<accession>A0A372LWT0</accession>
<dbReference type="InterPro" id="IPR028082">
    <property type="entry name" value="Peripla_BP_I"/>
</dbReference>
<dbReference type="PANTHER" id="PTHR30036:SF1">
    <property type="entry name" value="D-XYLOSE-BINDING PERIPLASMIC PROTEIN"/>
    <property type="match status" value="1"/>
</dbReference>
<organism evidence="5 6">
    <name type="scientific">Streptomyces triticagri</name>
    <dbReference type="NCBI Taxonomy" id="2293568"/>
    <lineage>
        <taxon>Bacteria</taxon>
        <taxon>Bacillati</taxon>
        <taxon>Actinomycetota</taxon>
        <taxon>Actinomycetes</taxon>
        <taxon>Kitasatosporales</taxon>
        <taxon>Streptomycetaceae</taxon>
        <taxon>Streptomyces</taxon>
    </lineage>
</organism>
<gene>
    <name evidence="5" type="ORF">DY218_29495</name>
</gene>
<evidence type="ECO:0000259" key="4">
    <source>
        <dbReference type="Pfam" id="PF13407"/>
    </source>
</evidence>
<feature type="chain" id="PRO_5039628010" evidence="3">
    <location>
        <begin position="25"/>
        <end position="371"/>
    </location>
</feature>
<dbReference type="Proteomes" id="UP000263094">
    <property type="component" value="Unassembled WGS sequence"/>
</dbReference>
<dbReference type="EMBL" id="QUAK01000220">
    <property type="protein sequence ID" value="RFU83124.1"/>
    <property type="molecule type" value="Genomic_DNA"/>
</dbReference>
<comment type="subcellular location">
    <subcellularLocation>
        <location evidence="1">Cell envelope</location>
    </subcellularLocation>
</comment>
<evidence type="ECO:0000313" key="6">
    <source>
        <dbReference type="Proteomes" id="UP000263094"/>
    </source>
</evidence>
<dbReference type="GO" id="GO:0030246">
    <property type="term" value="F:carbohydrate binding"/>
    <property type="evidence" value="ECO:0007669"/>
    <property type="project" value="TreeGrafter"/>
</dbReference>
<dbReference type="InterPro" id="IPR050555">
    <property type="entry name" value="Bact_Solute-Bind_Prot2"/>
</dbReference>
<comment type="caution">
    <text evidence="5">The sequence shown here is derived from an EMBL/GenBank/DDBJ whole genome shotgun (WGS) entry which is preliminary data.</text>
</comment>